<dbReference type="OrthoDB" id="5584477at2759"/>
<evidence type="ECO:0000259" key="1">
    <source>
        <dbReference type="Pfam" id="PF17667"/>
    </source>
</evidence>
<dbReference type="InterPro" id="IPR040976">
    <property type="entry name" value="Pkinase_fungal"/>
</dbReference>
<evidence type="ECO:0000313" key="3">
    <source>
        <dbReference type="Proteomes" id="UP000250266"/>
    </source>
</evidence>
<reference evidence="2 3" key="1">
    <citation type="journal article" date="2016" name="Nat. Commun.">
        <title>Ectomycorrhizal ecology is imprinted in the genome of the dominant symbiotic fungus Cenococcum geophilum.</title>
        <authorList>
            <consortium name="DOE Joint Genome Institute"/>
            <person name="Peter M."/>
            <person name="Kohler A."/>
            <person name="Ohm R.A."/>
            <person name="Kuo A."/>
            <person name="Krutzmann J."/>
            <person name="Morin E."/>
            <person name="Arend M."/>
            <person name="Barry K.W."/>
            <person name="Binder M."/>
            <person name="Choi C."/>
            <person name="Clum A."/>
            <person name="Copeland A."/>
            <person name="Grisel N."/>
            <person name="Haridas S."/>
            <person name="Kipfer T."/>
            <person name="LaButti K."/>
            <person name="Lindquist E."/>
            <person name="Lipzen A."/>
            <person name="Maire R."/>
            <person name="Meier B."/>
            <person name="Mihaltcheva S."/>
            <person name="Molinier V."/>
            <person name="Murat C."/>
            <person name="Poggeler S."/>
            <person name="Quandt C.A."/>
            <person name="Sperisen C."/>
            <person name="Tritt A."/>
            <person name="Tisserant E."/>
            <person name="Crous P.W."/>
            <person name="Henrissat B."/>
            <person name="Nehls U."/>
            <person name="Egli S."/>
            <person name="Spatafora J.W."/>
            <person name="Grigoriev I.V."/>
            <person name="Martin F.M."/>
        </authorList>
    </citation>
    <scope>NUCLEOTIDE SEQUENCE [LARGE SCALE GENOMIC DNA]</scope>
    <source>
        <strain evidence="2 3">CBS 459.81</strain>
    </source>
</reference>
<name>A0A8E2DWW4_9PEZI</name>
<proteinExistence type="predicted"/>
<protein>
    <recommendedName>
        <fullName evidence="1">Fungal-type protein kinase domain-containing protein</fullName>
    </recommendedName>
</protein>
<evidence type="ECO:0000313" key="2">
    <source>
        <dbReference type="EMBL" id="OCK73065.1"/>
    </source>
</evidence>
<accession>A0A8E2DWW4</accession>
<keyword evidence="3" id="KW-1185">Reference proteome</keyword>
<feature type="non-terminal residue" evidence="2">
    <location>
        <position position="1"/>
    </location>
</feature>
<dbReference type="Proteomes" id="UP000250266">
    <property type="component" value="Unassembled WGS sequence"/>
</dbReference>
<dbReference type="AlphaFoldDB" id="A0A8E2DWW4"/>
<organism evidence="2 3">
    <name type="scientific">Lepidopterella palustris CBS 459.81</name>
    <dbReference type="NCBI Taxonomy" id="1314670"/>
    <lineage>
        <taxon>Eukaryota</taxon>
        <taxon>Fungi</taxon>
        <taxon>Dikarya</taxon>
        <taxon>Ascomycota</taxon>
        <taxon>Pezizomycotina</taxon>
        <taxon>Dothideomycetes</taxon>
        <taxon>Pleosporomycetidae</taxon>
        <taxon>Mytilinidiales</taxon>
        <taxon>Argynnaceae</taxon>
        <taxon>Lepidopterella</taxon>
    </lineage>
</organism>
<dbReference type="Pfam" id="PF17667">
    <property type="entry name" value="Pkinase_fungal"/>
    <property type="match status" value="1"/>
</dbReference>
<dbReference type="EMBL" id="KV746005">
    <property type="protein sequence ID" value="OCK73065.1"/>
    <property type="molecule type" value="Genomic_DNA"/>
</dbReference>
<feature type="domain" description="Fungal-type protein kinase" evidence="1">
    <location>
        <begin position="1"/>
        <end position="65"/>
    </location>
</feature>
<gene>
    <name evidence="2" type="ORF">K432DRAFT_313850</name>
</gene>
<sequence length="65" mass="7299">DISIRNIILNIAEDDSFLINLNLAIKIDRENASGVLSKTGIKVFIAIGALYGEDYNFIHNLELFF</sequence>